<dbReference type="Pfam" id="PF02782">
    <property type="entry name" value="FGGY_C"/>
    <property type="match status" value="1"/>
</dbReference>
<comment type="similarity">
    <text evidence="8">Belongs to the ribulokinase family.</text>
</comment>
<dbReference type="Proteomes" id="UP000597617">
    <property type="component" value="Unassembled WGS sequence"/>
</dbReference>
<reference evidence="12 13" key="1">
    <citation type="submission" date="2020-11" db="EMBL/GenBank/DDBJ databases">
        <authorList>
            <person name="Kim M.K."/>
        </authorList>
    </citation>
    <scope>NUCLEOTIDE SEQUENCE [LARGE SCALE GENOMIC DNA]</scope>
    <source>
        <strain evidence="12 13">BT683</strain>
    </source>
</reference>
<dbReference type="InterPro" id="IPR043129">
    <property type="entry name" value="ATPase_NBD"/>
</dbReference>
<evidence type="ECO:0000256" key="8">
    <source>
        <dbReference type="RuleBase" id="RU003455"/>
    </source>
</evidence>
<evidence type="ECO:0000256" key="7">
    <source>
        <dbReference type="NCBIfam" id="TIGR01234"/>
    </source>
</evidence>
<feature type="compositionally biased region" description="Basic and acidic residues" evidence="9">
    <location>
        <begin position="573"/>
        <end position="586"/>
    </location>
</feature>
<dbReference type="EC" id="2.7.1.16" evidence="7 8"/>
<dbReference type="PANTHER" id="PTHR43435:SF4">
    <property type="entry name" value="FGGY CARBOHYDRATE KINASE DOMAIN-CONTAINING PROTEIN"/>
    <property type="match status" value="1"/>
</dbReference>
<evidence type="ECO:0000313" key="12">
    <source>
        <dbReference type="EMBL" id="MBF9238545.1"/>
    </source>
</evidence>
<dbReference type="Gene3D" id="3.30.420.40">
    <property type="match status" value="1"/>
</dbReference>
<dbReference type="NCBIfam" id="TIGR01234">
    <property type="entry name" value="L-ribulokinase"/>
    <property type="match status" value="1"/>
</dbReference>
<evidence type="ECO:0000259" key="11">
    <source>
        <dbReference type="Pfam" id="PF02782"/>
    </source>
</evidence>
<feature type="domain" description="Carbohydrate kinase FGGY C-terminal" evidence="11">
    <location>
        <begin position="292"/>
        <end position="508"/>
    </location>
</feature>
<evidence type="ECO:0000256" key="2">
    <source>
        <dbReference type="ARBA" id="ARBA00022741"/>
    </source>
</evidence>
<dbReference type="CDD" id="cd07781">
    <property type="entry name" value="ASKHA_NBD_FGGY_L-RBK"/>
    <property type="match status" value="1"/>
</dbReference>
<evidence type="ECO:0000256" key="9">
    <source>
        <dbReference type="SAM" id="MobiDB-lite"/>
    </source>
</evidence>
<sequence length="603" mass="65196">MEQQAATPAYVIGVDYGTDSVRAVLVDARTGAETAQAVHNYARWKTLQFCNPARNQFRQHPLDYIEGLEAVVRRVAQQVPAAHILGLAVDTTGSTPGAVNEQGVALALTPGFENNPNAMFVLWKDHTALDEAAEINHKARTWGGEDYTKFEGGIYSSEWFWAKIMHVVREDAAVAQAAHSWMEHCDWLTLMLTGGDLASFKRSRCAAGHKAMWHESWGGLPSEEFLTHLEPKLAGLRDRLFHETYTADEVAGRLTEEWAQRLGLTTNTVVAVGSFDAHAGAVAGEIEAYSMVKVMGTSTCDIVVAPISEVGSHLVAGICGQVDGSVIPGMLGLEAGQSAFGDLLAWFRQILEWPLQNVLSNSKVLTPELQAALRDEMSDQLLVQLSEAAAAVDPAESHVLALDWVNGRRTPDANQALKGAIMNLTMGTNAPQIFRALVEAICYGSKQIVERFEQEGVPIKQVIGIGGVAKKSKFVMQTLADVLNRPIKIAVSEQAPALGSAMYAAVAAGIYSDVLTAQKAMGSGFAESYEPNPDRVADYQARYEQYQAFGRFVEATTLGSSVVVPGRDSASPRLHDTQNDSPKRGLAESLPGTTTLQHSHQAQ</sequence>
<evidence type="ECO:0000259" key="10">
    <source>
        <dbReference type="Pfam" id="PF00370"/>
    </source>
</evidence>
<comment type="pathway">
    <text evidence="8">Carbohydrate degradation; L-arabinose degradation via L-ribulose; D-xylulose 5-phosphate from L-arabinose (bacterial route): step 2/3.</text>
</comment>
<keyword evidence="5 8" id="KW-0054">Arabinose catabolism</keyword>
<dbReference type="InterPro" id="IPR018485">
    <property type="entry name" value="FGGY_C"/>
</dbReference>
<dbReference type="InterPro" id="IPR005929">
    <property type="entry name" value="Ribulokinase"/>
</dbReference>
<keyword evidence="3 8" id="KW-0418">Kinase</keyword>
<comment type="caution">
    <text evidence="12">The sequence shown here is derived from an EMBL/GenBank/DDBJ whole genome shotgun (WGS) entry which is preliminary data.</text>
</comment>
<evidence type="ECO:0000256" key="1">
    <source>
        <dbReference type="ARBA" id="ARBA00022679"/>
    </source>
</evidence>
<keyword evidence="2" id="KW-0547">Nucleotide-binding</keyword>
<feature type="compositionally biased region" description="Polar residues" evidence="9">
    <location>
        <begin position="591"/>
        <end position="603"/>
    </location>
</feature>
<keyword evidence="13" id="KW-1185">Reference proteome</keyword>
<protein>
    <recommendedName>
        <fullName evidence="7 8">Ribulokinase</fullName>
        <ecNumber evidence="7 8">2.7.1.16</ecNumber>
    </recommendedName>
</protein>
<name>A0ABS0IJK0_9BACT</name>
<dbReference type="SUPFAM" id="SSF53067">
    <property type="entry name" value="Actin-like ATPase domain"/>
    <property type="match status" value="2"/>
</dbReference>
<dbReference type="EMBL" id="JADQDQ010000006">
    <property type="protein sequence ID" value="MBF9238545.1"/>
    <property type="molecule type" value="Genomic_DNA"/>
</dbReference>
<organism evidence="12 13">
    <name type="scientific">Hymenobacter jeongseonensis</name>
    <dbReference type="NCBI Taxonomy" id="2791027"/>
    <lineage>
        <taxon>Bacteria</taxon>
        <taxon>Pseudomonadati</taxon>
        <taxon>Bacteroidota</taxon>
        <taxon>Cytophagia</taxon>
        <taxon>Cytophagales</taxon>
        <taxon>Hymenobacteraceae</taxon>
        <taxon>Hymenobacter</taxon>
    </lineage>
</organism>
<keyword evidence="4" id="KW-0067">ATP-binding</keyword>
<evidence type="ECO:0000256" key="5">
    <source>
        <dbReference type="ARBA" id="ARBA00022935"/>
    </source>
</evidence>
<feature type="region of interest" description="Disordered" evidence="9">
    <location>
        <begin position="564"/>
        <end position="603"/>
    </location>
</feature>
<evidence type="ECO:0000313" key="13">
    <source>
        <dbReference type="Proteomes" id="UP000597617"/>
    </source>
</evidence>
<dbReference type="GO" id="GO:0008741">
    <property type="term" value="F:ribulokinase activity"/>
    <property type="evidence" value="ECO:0007669"/>
    <property type="project" value="UniProtKB-EC"/>
</dbReference>
<proteinExistence type="inferred from homology"/>
<comment type="catalytic activity">
    <reaction evidence="8">
        <text>L-ribulose + ATP = L-ribulose 5-phosphate + ADP + H(+)</text>
        <dbReference type="Rhea" id="RHEA:22072"/>
        <dbReference type="ChEBI" id="CHEBI:15378"/>
        <dbReference type="ChEBI" id="CHEBI:16880"/>
        <dbReference type="ChEBI" id="CHEBI:30616"/>
        <dbReference type="ChEBI" id="CHEBI:58226"/>
        <dbReference type="ChEBI" id="CHEBI:456216"/>
        <dbReference type="EC" id="2.7.1.16"/>
    </reaction>
</comment>
<evidence type="ECO:0000256" key="3">
    <source>
        <dbReference type="ARBA" id="ARBA00022777"/>
    </source>
</evidence>
<dbReference type="PANTHER" id="PTHR43435">
    <property type="entry name" value="RIBULOKINASE"/>
    <property type="match status" value="1"/>
</dbReference>
<dbReference type="Pfam" id="PF00370">
    <property type="entry name" value="FGGY_N"/>
    <property type="match status" value="1"/>
</dbReference>
<dbReference type="RefSeq" id="WP_196282922.1">
    <property type="nucleotide sequence ID" value="NZ_JADQDQ010000006.1"/>
</dbReference>
<keyword evidence="1 8" id="KW-0808">Transferase</keyword>
<feature type="domain" description="Carbohydrate kinase FGGY N-terminal" evidence="10">
    <location>
        <begin position="10"/>
        <end position="282"/>
    </location>
</feature>
<dbReference type="NCBIfam" id="NF003154">
    <property type="entry name" value="PRK04123.1"/>
    <property type="match status" value="1"/>
</dbReference>
<keyword evidence="6 8" id="KW-0119">Carbohydrate metabolism</keyword>
<dbReference type="Gene3D" id="1.20.58.2240">
    <property type="match status" value="1"/>
</dbReference>
<evidence type="ECO:0000256" key="4">
    <source>
        <dbReference type="ARBA" id="ARBA00022840"/>
    </source>
</evidence>
<dbReference type="InterPro" id="IPR018484">
    <property type="entry name" value="FGGY_N"/>
</dbReference>
<accession>A0ABS0IJK0</accession>
<gene>
    <name evidence="12" type="ORF">I2I05_14155</name>
</gene>
<evidence type="ECO:0000256" key="6">
    <source>
        <dbReference type="ARBA" id="ARBA00023277"/>
    </source>
</evidence>